<gene>
    <name evidence="2" type="ORF">GCM10007377_12430</name>
</gene>
<evidence type="ECO:0000313" key="3">
    <source>
        <dbReference type="Proteomes" id="UP000619536"/>
    </source>
</evidence>
<proteinExistence type="predicted"/>
<dbReference type="Proteomes" id="UP000619536">
    <property type="component" value="Unassembled WGS sequence"/>
</dbReference>
<accession>A0A8J3AJ21</accession>
<organism evidence="2 3">
    <name type="scientific">Galliscardovia ingluviei</name>
    <dbReference type="NCBI Taxonomy" id="1769422"/>
    <lineage>
        <taxon>Bacteria</taxon>
        <taxon>Bacillati</taxon>
        <taxon>Actinomycetota</taxon>
        <taxon>Actinomycetes</taxon>
        <taxon>Bifidobacteriales</taxon>
        <taxon>Bifidobacteriaceae</taxon>
        <taxon>Galliscardovia</taxon>
    </lineage>
</organism>
<reference evidence="2" key="1">
    <citation type="journal article" date="2014" name="Int. J. Syst. Evol. Microbiol.">
        <title>Complete genome sequence of Corynebacterium casei LMG S-19264T (=DSM 44701T), isolated from a smear-ripened cheese.</title>
        <authorList>
            <consortium name="US DOE Joint Genome Institute (JGI-PGF)"/>
            <person name="Walter F."/>
            <person name="Albersmeier A."/>
            <person name="Kalinowski J."/>
            <person name="Ruckert C."/>
        </authorList>
    </citation>
    <scope>NUCLEOTIDE SEQUENCE</scope>
    <source>
        <strain evidence="2">CCM 8606</strain>
    </source>
</reference>
<name>A0A8J3AJ21_9BIFI</name>
<keyword evidence="3" id="KW-1185">Reference proteome</keyword>
<dbReference type="AlphaFoldDB" id="A0A8J3AJ21"/>
<protein>
    <submittedName>
        <fullName evidence="2">Uncharacterized protein</fullName>
    </submittedName>
</protein>
<reference evidence="2" key="2">
    <citation type="submission" date="2020-09" db="EMBL/GenBank/DDBJ databases">
        <authorList>
            <person name="Sun Q."/>
            <person name="Sedlacek I."/>
        </authorList>
    </citation>
    <scope>NUCLEOTIDE SEQUENCE</scope>
    <source>
        <strain evidence="2">CCM 8606</strain>
    </source>
</reference>
<feature type="region of interest" description="Disordered" evidence="1">
    <location>
        <begin position="1"/>
        <end position="23"/>
    </location>
</feature>
<evidence type="ECO:0000256" key="1">
    <source>
        <dbReference type="SAM" id="MobiDB-lite"/>
    </source>
</evidence>
<dbReference type="RefSeq" id="WP_188355411.1">
    <property type="nucleotide sequence ID" value="NZ_BMDH01000003.1"/>
</dbReference>
<evidence type="ECO:0000313" key="2">
    <source>
        <dbReference type="EMBL" id="GGI14740.1"/>
    </source>
</evidence>
<dbReference type="EMBL" id="BMDH01000003">
    <property type="protein sequence ID" value="GGI14740.1"/>
    <property type="molecule type" value="Genomic_DNA"/>
</dbReference>
<comment type="caution">
    <text evidence="2">The sequence shown here is derived from an EMBL/GenBank/DDBJ whole genome shotgun (WGS) entry which is preliminary data.</text>
</comment>
<feature type="compositionally biased region" description="Basic and acidic residues" evidence="1">
    <location>
        <begin position="1"/>
        <end position="10"/>
    </location>
</feature>
<sequence length="97" mass="11057">MKTYTREELNHMLGMSEQEQDAQARLLEDESQPDGYTGVVINSVPWKKAQATQVHTVRLTDVQSVEIKQLARQHKKSVSDILREAVNYYLTAQPAQS</sequence>